<name>A0AAU7X4S4_9HYPH</name>
<feature type="transmembrane region" description="Helical" evidence="1">
    <location>
        <begin position="155"/>
        <end position="172"/>
    </location>
</feature>
<dbReference type="PANTHER" id="PTHR22911:SF135">
    <property type="entry name" value="BLR4310 PROTEIN"/>
    <property type="match status" value="1"/>
</dbReference>
<gene>
    <name evidence="3" type="ORF">ABS361_11845</name>
</gene>
<protein>
    <submittedName>
        <fullName evidence="3">DMT family transporter</fullName>
    </submittedName>
</protein>
<reference evidence="3" key="1">
    <citation type="submission" date="2024-06" db="EMBL/GenBank/DDBJ databases">
        <title>Methylostella associata gen. nov., sp. nov., a novel Ancalomicrobiaceae-affiliated facultatively methylotrophic bacteria that feed on methanotrophs of the genus Methylococcus.</title>
        <authorList>
            <person name="Saltykova V."/>
            <person name="Danilova O.V."/>
            <person name="Oshkin I.Y."/>
            <person name="Belova S.E."/>
            <person name="Pimenov N.V."/>
            <person name="Dedysh S.N."/>
        </authorList>
    </citation>
    <scope>NUCLEOTIDE SEQUENCE</scope>
    <source>
        <strain evidence="3">S20</strain>
    </source>
</reference>
<dbReference type="InterPro" id="IPR000620">
    <property type="entry name" value="EamA_dom"/>
</dbReference>
<dbReference type="AlphaFoldDB" id="A0AAU7X4S4"/>
<keyword evidence="1" id="KW-0472">Membrane</keyword>
<keyword evidence="1" id="KW-0812">Transmembrane</keyword>
<feature type="transmembrane region" description="Helical" evidence="1">
    <location>
        <begin position="45"/>
        <end position="66"/>
    </location>
</feature>
<dbReference type="GO" id="GO:0016020">
    <property type="term" value="C:membrane"/>
    <property type="evidence" value="ECO:0007669"/>
    <property type="project" value="InterPro"/>
</dbReference>
<dbReference type="EMBL" id="CP158568">
    <property type="protein sequence ID" value="XBY42815.1"/>
    <property type="molecule type" value="Genomic_DNA"/>
</dbReference>
<feature type="transmembrane region" description="Helical" evidence="1">
    <location>
        <begin position="78"/>
        <end position="97"/>
    </location>
</feature>
<dbReference type="PANTHER" id="PTHR22911">
    <property type="entry name" value="ACYL-MALONYL CONDENSING ENZYME-RELATED"/>
    <property type="match status" value="1"/>
</dbReference>
<keyword evidence="1" id="KW-1133">Transmembrane helix</keyword>
<evidence type="ECO:0000313" key="3">
    <source>
        <dbReference type="EMBL" id="XBY42815.1"/>
    </source>
</evidence>
<evidence type="ECO:0000259" key="2">
    <source>
        <dbReference type="Pfam" id="PF00892"/>
    </source>
</evidence>
<dbReference type="Gene3D" id="1.10.3730.20">
    <property type="match status" value="1"/>
</dbReference>
<feature type="transmembrane region" description="Helical" evidence="1">
    <location>
        <begin position="184"/>
        <end position="201"/>
    </location>
</feature>
<feature type="transmembrane region" description="Helical" evidence="1">
    <location>
        <begin position="221"/>
        <end position="241"/>
    </location>
</feature>
<feature type="transmembrane region" description="Helical" evidence="1">
    <location>
        <begin position="103"/>
        <end position="122"/>
    </location>
</feature>
<evidence type="ECO:0000256" key="1">
    <source>
        <dbReference type="SAM" id="Phobius"/>
    </source>
</evidence>
<feature type="transmembrane region" description="Helical" evidence="1">
    <location>
        <begin position="131"/>
        <end position="149"/>
    </location>
</feature>
<dbReference type="Pfam" id="PF00892">
    <property type="entry name" value="EamA"/>
    <property type="match status" value="1"/>
</dbReference>
<feature type="transmembrane region" description="Helical" evidence="1">
    <location>
        <begin position="275"/>
        <end position="292"/>
    </location>
</feature>
<dbReference type="SUPFAM" id="SSF103481">
    <property type="entry name" value="Multidrug resistance efflux transporter EmrE"/>
    <property type="match status" value="2"/>
</dbReference>
<proteinExistence type="predicted"/>
<accession>A0AAU7X4S4</accession>
<sequence>MTAPTHASSDNTRGILAMNVAMFGFISNDTCVKIAMEALPLGEIMFVRGIVATTILLGFATAAGAWGRWRRLIHPLMGLRLVGEIGATLFYLTALAHMPIGNVSAIFQATPLAMTAGAALVFKEPVGWRRWAAIAAGFGGVLIIVRPGMEGFNAYAMLILAAVVCVVVRDLATSRIPAAVPTSLVTGITALIVTLTGAALFPFEATFSAISDWRPLDLRLLAVLIGAGVFLLVGYVTLIFAMRWGEMSVIAPFRYMLLVWSFVYGITLFGDRPDAATMIGAAIVVGSGLYTVHRERVRRLAAARAAASLPGAG</sequence>
<dbReference type="KEGG" id="mflg:ABS361_11845"/>
<dbReference type="RefSeq" id="WP_407047916.1">
    <property type="nucleotide sequence ID" value="NZ_CP158568.1"/>
</dbReference>
<feature type="domain" description="EamA" evidence="2">
    <location>
        <begin position="13"/>
        <end position="145"/>
    </location>
</feature>
<organism evidence="3">
    <name type="scientific">Methyloraptor flagellatus</name>
    <dbReference type="NCBI Taxonomy" id="3162530"/>
    <lineage>
        <taxon>Bacteria</taxon>
        <taxon>Pseudomonadati</taxon>
        <taxon>Pseudomonadota</taxon>
        <taxon>Alphaproteobacteria</taxon>
        <taxon>Hyphomicrobiales</taxon>
        <taxon>Ancalomicrobiaceae</taxon>
        <taxon>Methyloraptor</taxon>
    </lineage>
</organism>
<feature type="transmembrane region" description="Helical" evidence="1">
    <location>
        <begin position="253"/>
        <end position="269"/>
    </location>
</feature>
<dbReference type="InterPro" id="IPR037185">
    <property type="entry name" value="EmrE-like"/>
</dbReference>